<sequence>MDAETEAQYVAFVDAALPSLRKLARSATWDSHHADDLVQTTLEKLYVAWPRLTRRDEMPLAYARTTLVRSLVSESRRPWRRRETVAEHLPERAGQDPFGAVDVSVDVMEGLRRLSPRQRLVLYLRHVEDLSVAQTAEAMGCSQGTVKSTTSDAVHALRAALAEGVTTDA</sequence>
<evidence type="ECO:0000256" key="2">
    <source>
        <dbReference type="ARBA" id="ARBA00023015"/>
    </source>
</evidence>
<keyword evidence="5" id="KW-0804">Transcription</keyword>
<keyword evidence="4" id="KW-0238">DNA-binding</keyword>
<dbReference type="GO" id="GO:0016987">
    <property type="term" value="F:sigma factor activity"/>
    <property type="evidence" value="ECO:0007669"/>
    <property type="project" value="UniProtKB-KW"/>
</dbReference>
<evidence type="ECO:0000259" key="7">
    <source>
        <dbReference type="Pfam" id="PF04545"/>
    </source>
</evidence>
<dbReference type="InterPro" id="IPR007630">
    <property type="entry name" value="RNA_pol_sigma70_r4"/>
</dbReference>
<comment type="similarity">
    <text evidence="1">Belongs to the sigma-70 factor family. ECF subfamily.</text>
</comment>
<dbReference type="PANTHER" id="PTHR43133">
    <property type="entry name" value="RNA POLYMERASE ECF-TYPE SIGMA FACTO"/>
    <property type="match status" value="1"/>
</dbReference>
<evidence type="ECO:0000256" key="3">
    <source>
        <dbReference type="ARBA" id="ARBA00023082"/>
    </source>
</evidence>
<evidence type="ECO:0000259" key="6">
    <source>
        <dbReference type="Pfam" id="PF04542"/>
    </source>
</evidence>
<dbReference type="InterPro" id="IPR014325">
    <property type="entry name" value="RNA_pol_sigma-E_actinobac"/>
</dbReference>
<feature type="domain" description="RNA polymerase sigma-70 region 2" evidence="6">
    <location>
        <begin position="13"/>
        <end position="80"/>
    </location>
</feature>
<accession>A0A852X5Z2</accession>
<dbReference type="CDD" id="cd06171">
    <property type="entry name" value="Sigma70_r4"/>
    <property type="match status" value="1"/>
</dbReference>
<name>A0A852X5Z2_9MICO</name>
<dbReference type="PANTHER" id="PTHR43133:SF50">
    <property type="entry name" value="ECF RNA POLYMERASE SIGMA FACTOR SIGM"/>
    <property type="match status" value="1"/>
</dbReference>
<dbReference type="Pfam" id="PF04545">
    <property type="entry name" value="Sigma70_r4"/>
    <property type="match status" value="1"/>
</dbReference>
<keyword evidence="3" id="KW-0731">Sigma factor</keyword>
<dbReference type="Gene3D" id="1.10.10.10">
    <property type="entry name" value="Winged helix-like DNA-binding domain superfamily/Winged helix DNA-binding domain"/>
    <property type="match status" value="1"/>
</dbReference>
<dbReference type="InterPro" id="IPR039425">
    <property type="entry name" value="RNA_pol_sigma-70-like"/>
</dbReference>
<dbReference type="Gene3D" id="1.10.1740.10">
    <property type="match status" value="1"/>
</dbReference>
<dbReference type="Pfam" id="PF04542">
    <property type="entry name" value="Sigma70_r2"/>
    <property type="match status" value="1"/>
</dbReference>
<protein>
    <submittedName>
        <fullName evidence="8">RNA polymerase sigma-70 factor (Sigma-E family)</fullName>
    </submittedName>
</protein>
<evidence type="ECO:0000313" key="8">
    <source>
        <dbReference type="EMBL" id="NYG36850.1"/>
    </source>
</evidence>
<evidence type="ECO:0000256" key="5">
    <source>
        <dbReference type="ARBA" id="ARBA00023163"/>
    </source>
</evidence>
<dbReference type="GO" id="GO:0006352">
    <property type="term" value="P:DNA-templated transcription initiation"/>
    <property type="evidence" value="ECO:0007669"/>
    <property type="project" value="InterPro"/>
</dbReference>
<evidence type="ECO:0000256" key="1">
    <source>
        <dbReference type="ARBA" id="ARBA00010641"/>
    </source>
</evidence>
<dbReference type="InterPro" id="IPR013324">
    <property type="entry name" value="RNA_pol_sigma_r3/r4-like"/>
</dbReference>
<dbReference type="InterPro" id="IPR007627">
    <property type="entry name" value="RNA_pol_sigma70_r2"/>
</dbReference>
<dbReference type="SUPFAM" id="SSF88659">
    <property type="entry name" value="Sigma3 and sigma4 domains of RNA polymerase sigma factors"/>
    <property type="match status" value="1"/>
</dbReference>
<organism evidence="8 9">
    <name type="scientific">Janibacter alkaliphilus</name>
    <dbReference type="NCBI Taxonomy" id="1069963"/>
    <lineage>
        <taxon>Bacteria</taxon>
        <taxon>Bacillati</taxon>
        <taxon>Actinomycetota</taxon>
        <taxon>Actinomycetes</taxon>
        <taxon>Micrococcales</taxon>
        <taxon>Intrasporangiaceae</taxon>
        <taxon>Janibacter</taxon>
    </lineage>
</organism>
<dbReference type="NCBIfam" id="TIGR02983">
    <property type="entry name" value="SigE-fam_strep"/>
    <property type="match status" value="1"/>
</dbReference>
<comment type="caution">
    <text evidence="8">The sequence shown here is derived from an EMBL/GenBank/DDBJ whole genome shotgun (WGS) entry which is preliminary data.</text>
</comment>
<dbReference type="AlphaFoldDB" id="A0A852X5Z2"/>
<dbReference type="SUPFAM" id="SSF88946">
    <property type="entry name" value="Sigma2 domain of RNA polymerase sigma factors"/>
    <property type="match status" value="1"/>
</dbReference>
<dbReference type="Proteomes" id="UP000592181">
    <property type="component" value="Unassembled WGS sequence"/>
</dbReference>
<evidence type="ECO:0000256" key="4">
    <source>
        <dbReference type="ARBA" id="ARBA00023125"/>
    </source>
</evidence>
<dbReference type="InterPro" id="IPR036388">
    <property type="entry name" value="WH-like_DNA-bd_sf"/>
</dbReference>
<evidence type="ECO:0000313" key="9">
    <source>
        <dbReference type="Proteomes" id="UP000592181"/>
    </source>
</evidence>
<dbReference type="InterPro" id="IPR014284">
    <property type="entry name" value="RNA_pol_sigma-70_dom"/>
</dbReference>
<keyword evidence="2" id="KW-0805">Transcription regulation</keyword>
<proteinExistence type="inferred from homology"/>
<dbReference type="RefSeq" id="WP_179462298.1">
    <property type="nucleotide sequence ID" value="NZ_JACBZX010000001.1"/>
</dbReference>
<dbReference type="EMBL" id="JACBZX010000001">
    <property type="protein sequence ID" value="NYG36850.1"/>
    <property type="molecule type" value="Genomic_DNA"/>
</dbReference>
<gene>
    <name evidence="8" type="ORF">BJY28_001319</name>
</gene>
<dbReference type="InterPro" id="IPR013325">
    <property type="entry name" value="RNA_pol_sigma_r2"/>
</dbReference>
<keyword evidence="9" id="KW-1185">Reference proteome</keyword>
<dbReference type="GO" id="GO:0003677">
    <property type="term" value="F:DNA binding"/>
    <property type="evidence" value="ECO:0007669"/>
    <property type="project" value="UniProtKB-KW"/>
</dbReference>
<reference evidence="8 9" key="1">
    <citation type="submission" date="2020-07" db="EMBL/GenBank/DDBJ databases">
        <title>Sequencing the genomes of 1000 actinobacteria strains.</title>
        <authorList>
            <person name="Klenk H.-P."/>
        </authorList>
    </citation>
    <scope>NUCLEOTIDE SEQUENCE [LARGE SCALE GENOMIC DNA]</scope>
    <source>
        <strain evidence="8 9">DSM 24723</strain>
    </source>
</reference>
<feature type="domain" description="RNA polymerase sigma-70 region 4" evidence="7">
    <location>
        <begin position="111"/>
        <end position="159"/>
    </location>
</feature>
<dbReference type="NCBIfam" id="TIGR02937">
    <property type="entry name" value="sigma70-ECF"/>
    <property type="match status" value="1"/>
</dbReference>